<dbReference type="Gene3D" id="1.10.530.10">
    <property type="match status" value="1"/>
</dbReference>
<dbReference type="RefSeq" id="WP_203112619.1">
    <property type="nucleotide sequence ID" value="NZ_JADOBG010000022.1"/>
</dbReference>
<accession>A0ABS1W782</accession>
<comment type="caution">
    <text evidence="5">The sequence shown here is derived from an EMBL/GenBank/DDBJ whole genome shotgun (WGS) entry which is preliminary data.</text>
</comment>
<dbReference type="Pfam" id="PF20148">
    <property type="entry name" value="DUF6531"/>
    <property type="match status" value="1"/>
</dbReference>
<dbReference type="InterPro" id="IPR036779">
    <property type="entry name" value="LysM_dom_sf"/>
</dbReference>
<organism evidence="5 6">
    <name type="scientific">Legionella bononiensis</name>
    <dbReference type="NCBI Taxonomy" id="2793102"/>
    <lineage>
        <taxon>Bacteria</taxon>
        <taxon>Pseudomonadati</taxon>
        <taxon>Pseudomonadota</taxon>
        <taxon>Gammaproteobacteria</taxon>
        <taxon>Legionellales</taxon>
        <taxon>Legionellaceae</taxon>
        <taxon>Legionella</taxon>
    </lineage>
</organism>
<dbReference type="NCBIfam" id="TIGR01643">
    <property type="entry name" value="YD_repeat_2x"/>
    <property type="match status" value="13"/>
</dbReference>
<proteinExistence type="predicted"/>
<keyword evidence="3" id="KW-0812">Transmembrane</keyword>
<evidence type="ECO:0000256" key="2">
    <source>
        <dbReference type="SAM" id="MobiDB-lite"/>
    </source>
</evidence>
<dbReference type="Proteomes" id="UP000809910">
    <property type="component" value="Unassembled WGS sequence"/>
</dbReference>
<dbReference type="InterPro" id="IPR008258">
    <property type="entry name" value="Transglycosylase_SLT_dom_1"/>
</dbReference>
<feature type="compositionally biased region" description="Polar residues" evidence="2">
    <location>
        <begin position="3026"/>
        <end position="3055"/>
    </location>
</feature>
<dbReference type="Pfam" id="PF05593">
    <property type="entry name" value="RHS_repeat"/>
    <property type="match status" value="6"/>
</dbReference>
<dbReference type="CDD" id="cd00118">
    <property type="entry name" value="LysM"/>
    <property type="match status" value="1"/>
</dbReference>
<dbReference type="InterPro" id="IPR045351">
    <property type="entry name" value="DUF6531"/>
</dbReference>
<reference evidence="5 6" key="1">
    <citation type="submission" date="2020-12" db="EMBL/GenBank/DDBJ databases">
        <title>WGS of Legionella: environmental sample.</title>
        <authorList>
            <person name="Cristino S."/>
            <person name="Girolamini L."/>
            <person name="Salaris S."/>
            <person name="Pascale M.R."/>
            <person name="Mazzotta M."/>
            <person name="Orsini M."/>
            <person name="Grottola A."/>
        </authorList>
    </citation>
    <scope>NUCLEOTIDE SEQUENCE [LARGE SCALE GENOMIC DNA]</scope>
    <source>
        <strain evidence="5 6">30cs62</strain>
    </source>
</reference>
<evidence type="ECO:0000313" key="6">
    <source>
        <dbReference type="Proteomes" id="UP000809910"/>
    </source>
</evidence>
<dbReference type="CDD" id="cd00254">
    <property type="entry name" value="LT-like"/>
    <property type="match status" value="1"/>
</dbReference>
<dbReference type="SMART" id="SM00257">
    <property type="entry name" value="LysM"/>
    <property type="match status" value="1"/>
</dbReference>
<dbReference type="InterPro" id="IPR018392">
    <property type="entry name" value="LysM"/>
</dbReference>
<sequence length="3741" mass="419623">MTQIFTGEGLGLQGSSLGLGSYGPKGVAALGQSGESVYVNAANGNLVLRQSDGFLADIGFGLDLFQTYNSMGESGSNWRFNMQSRLELSGEPNTSGSTVTRIAEDGHRSRFIFDASKQSYVPEEGGTARLTYSQNGWMYREGAQKTVCYYSQEGQLSEIRDLDGHSVSFTYDHGQLINITDKSGKQTIRWLFQNGLVREVKTISDGVIVHDVHFEYDDQQRLHKVSRDLGQGKIFWITYNYAGDSNRISDIKQSDGTALHIEYDAQGRVKKLVDGEGRVTLYDYQSGKTTVTNGLGESWTYYYDEHNRLTGIDGPEQYRIRYYYEGALLSSIVQGNQVWRFRYNNEGDCIWAEEPSGQVTQRVYDSAHHVISETKYQRFDGTHHPTKPQTTRYIYDERGHLRFTIAADGTVTERRYDEEGQLVSTRCYLRAGYDLDSMGQDELPGLKELESWVTRQNPQDVSLIDYRYDWRGQLIEEVHYAQVDSQGHGINSGALSTRCRYDAAGRLVEKSTPINGEWCITQYLYDDLGRLIQTMDNQNHSQRFEYDDAHQRVIQTDANGLQTIRLYDRSGLLLSVMRLDSGHAYGSTTYKYDAAGRLIAETGVDGLTTYTFYDHQGRVQAQVSSSGQITETLYNDEGLIVKTRQYEQRVSTYGWLEQIPTFESIKPKNSLNDRIAQIVYNQYNQIAYRIDSQGAVIGYEYNAMGQVVATTAFAKRLSPFYPDQLLTWDNIHLASDGADRKVYYYYDALGQLEAKLDGEGYATAYHYDRLGHLIETVRYANPISTRLCGDWLQDKPNNSIKDIHTYSLYDTRGLKVADIDGEGYLTEYRYDSSGLLVEKCAYEKAIDLSVLINDTTTLDQLRPRAQNNDHHTTYQYNDLGLLTQEKSHTGLITTYVYDEMGQLVVKTLTDEQTHLARQQRYRYDALGRVIQSLNEVGCALLEKGYPSQEQIELIWQKHSSYFEYDNSGLLLSKTNALKQTTCYFYNEGRELKYTVNADGAVMETGYNSFGQVAFTRAYSAYLKINPMGLSTDELSHHVQLLQDDRYDEFTRYEYNTIGQVIAQYSGKRGLVTTLYNAFGEIEFTSQRISANRAIDTVFEYDKRGLLTRRIDDFGGLSRSSELRYDAFGWVSRKIDGKLNQISFVLNKRGEHVRIFNASNQLKKISYDAFGRVLTETDYTSSKTIKIFSYDDKNKTISLSNPNENTLVMTQFNSFGDKVSIKDANGYTTDFHYDEQGQLVRVDSPEGTFKEYRYDEAGHLIWQHDASGQIIDYRYDASGHLLSKTVDPNHLKITTLYQYDALGRQLQITDANGGIKQFVYDDQGNLIRTCVDPDGLNLVTEFSYDDRGLLQRQTEINTHGANKCIAYEWDNLGRRTATISDPDGLKLITTYQYDANDNLVCQIDANHHSTHYIYDALNRCRYQIDARGVVTEHIYDINGNEIETVTYAQSIPQLSHYDEASLKSILKEDAQHDHYQFRLFNTNGQVLAAYDGLGYVTTYDYDGNGNLIHTRQYASAVSLDELKNGNSPESPKDVGRETHYVYDGLNQLRFTCTNDGYVTESRYDKNGQLVSNTKYFERLSLGANGHYTLDNVIQKLEPNPQRDQTTRYTYDNAGRLTAELSAEGIAKSYQYDNLGQVISSTVHATRTKFINGELNLITSANDRTNHFVYDAAGREVYRISSEGRVLERRYDGVGNVIAELTHSIPVHLAQYNENAIKNVLTQDKQAKVTGYEYDAIGRLLTQVNAEHGVIHYTYDAQGNVLSKTEANQAVWTYQYDEANQLIETRSPSIKVTTARSQEWRSIVTRNSYDSFGNLIAVIRDAEGQKQTVLYEYDTNNHKIKTLYPDVKVNGSTAQASNQRQEITQTLFEEIQYNAFGEVIASSDKAGNWKHYAYDNQGLLVYSLDTQGGLTYYQYNSLGQVISKTLYANRLEVSKNFDYTIGNISNALSTSRYDRHEFYVYNLDNQVIEVSRDPVLMYNPKTGRYDKTISPTTKTLYNAFGEVIQSSVRINESEWAETYTYYDNEGHPTAVIDPEGYVTTYQYTVFGDLETMTEYALAARAWDTEHFTPGQTSSKDRTVTYTYDALGQLTAKTLKQVRYERLKSGTNSYETFTGDLTTTYSYDALGHLTSTTDAKGNTAYCYYDELGQLIAKVAPKTQEGRAATTYSYDALGHLVETRRWAQGAIEADETHFLLKGASTLDVVTRQEYDNQGQLVVQTDGINHQVNYSYDANGNLARSWQTLKQADGSILIQDKRYTYDSEKHLLQTSTFKNSGDLHTEDLQYNTFGEMVAKGNNGQYKTHYDYDNLGRVWRSNSQGYYQIFVYDLTDNVTQVVTSSNIFSAEKNRHGLDLSDEAFEREVSFDQDRFQYELQRQSNIYDKSGRLIGQRKEYGVNTSAQGKEVYLQNASQSQTVDRWGNMLTYTNALGQITCYEYNAFNQVIKQELPEVKVVDEHGVGRLLKPINLYAYDELGLAIAMVDANGHAVSKEYDALGRVITERDAKGNKRTRQYNLLEQLTNLTNELGGVTSYTYDQANRLVAVNTPKTHQQYEYDEAGELIKQVNGEKETSSFWYDAVGNQIKRRDARGLETSYEYDDAGHKTKETDANGRSQSWVYDEQGRLKQHVDLGGHVTSYDYNTNGLLLEETSTTGKHIKYHYQGDGALIQYVDEALKETVTYTYDAEGQMTSKESARGDTLDDGWIRETDHYQYDALGRLVQVRRRNPQDTDKRFPDKDHALLSIDYEYDGVGNIRHTQVRANYTKYDAVQSDDYYLFDENNRMTVNKGQLVNGQIMMTSTQGSTSTYDAAGNIQTASKYEHGELQNYLYVYNNDNQLELIQKNNVNLQSRFYDEAGRVIQENSFDAKGNLSQKNIMSYDKGLLKAQSTLNSSGIEVSKTTFEHDNVGNLTELKTRTNSQGSTLGSTLTHQYSYELWDNYQQILDKATQVVDQGGVSTGKSTKAYDINGQLKESIDEQSSNKTYYLNSGVEGIKGRKDKDGQTSYLTVAGKTIGDLRVDNSGKQHLTVYGGFTPSGSQQKAAETTTKSTWQRGAGMRTTSNFLDRTPGENADGILPEAPQDNLGAYTVQTGDTLERIAMQVYGDSSLWYVLADANGITDKNAIAGSSSQLHVGQRLNIPPVSTGQQHTDGTHKVLNAYEVLGNTSATTKSPMIRSAPPPLPKRHNGLFSKIVVGIIAVVATVMTAGIVGALAGAAISGGGGLFSLGMGILGGTATASLGATLAAGFTAGFVGSIASQGVAKTLGMQEGINFKGALISGLATAATGGFLRGLNGSQAYKDFVTASDNLSVSKNFSISSAAQMMEQNTLSQGISLALQKHQHFDWEQLGAAGITGGLMGSTTGKNITNKLNKLDKGTGIITSEAKSVVHGGAEAVAKGEHFNAVDVVTDNLGSAAGDALVGLAGSRELPEPQKSELTDELYLTDNVLDMIHPERTAKLVLQNYLATVMSGSGGYESSSDLLGTKQAQYLGNYQSLSFDSDLFQLGNSESDKNNFENKVYWSAKEHGKKGFVGDSKVGFDAMGLNIIDPILSLSAEEIWNIRAFQGEPIPNKKAGRVDAIERFVGFDRKEWNNLSEKQMSANLDNLQQHVLTAHKNYPNVPIEFINAVIFHESKGAWNAISPTGALGVMQLTADNYYKGQNANFNPFNVGKSINYGVGMLSGYLKKFGSTQDGINKSLAAYNQGLGHVSKAINEHGTNWVNHINKDGKSYIESIELIRTNRKKIPGYFGEKR</sequence>
<feature type="region of interest" description="Disordered" evidence="2">
    <location>
        <begin position="3023"/>
        <end position="3073"/>
    </location>
</feature>
<gene>
    <name evidence="5" type="ORF">I5282_01405</name>
</gene>
<dbReference type="SUPFAM" id="SSF53955">
    <property type="entry name" value="Lysozyme-like"/>
    <property type="match status" value="1"/>
</dbReference>
<dbReference type="Gene3D" id="2.180.10.10">
    <property type="entry name" value="RHS repeat-associated core"/>
    <property type="match status" value="9"/>
</dbReference>
<feature type="transmembrane region" description="Helical" evidence="3">
    <location>
        <begin position="3220"/>
        <end position="3243"/>
    </location>
</feature>
<protein>
    <submittedName>
        <fullName evidence="5">Transglycosylase SLT domain-containing protein</fullName>
    </submittedName>
</protein>
<dbReference type="Pfam" id="PF01464">
    <property type="entry name" value="SLT"/>
    <property type="match status" value="1"/>
</dbReference>
<dbReference type="InterPro" id="IPR050708">
    <property type="entry name" value="T6SS_VgrG/RHS"/>
</dbReference>
<dbReference type="InterPro" id="IPR056823">
    <property type="entry name" value="TEN-like_YD-shell"/>
</dbReference>
<feature type="domain" description="LysM" evidence="4">
    <location>
        <begin position="3076"/>
        <end position="3130"/>
    </location>
</feature>
<dbReference type="PANTHER" id="PTHR32305:SF15">
    <property type="entry name" value="PROTEIN RHSA-RELATED"/>
    <property type="match status" value="1"/>
</dbReference>
<feature type="transmembrane region" description="Helical" evidence="3">
    <location>
        <begin position="3183"/>
        <end position="3208"/>
    </location>
</feature>
<dbReference type="Gene3D" id="3.10.350.10">
    <property type="entry name" value="LysM domain"/>
    <property type="match status" value="1"/>
</dbReference>
<dbReference type="InterPro" id="IPR006530">
    <property type="entry name" value="YD"/>
</dbReference>
<keyword evidence="6" id="KW-1185">Reference proteome</keyword>
<dbReference type="PROSITE" id="PS51782">
    <property type="entry name" value="LYSM"/>
    <property type="match status" value="1"/>
</dbReference>
<evidence type="ECO:0000256" key="1">
    <source>
        <dbReference type="ARBA" id="ARBA00022737"/>
    </source>
</evidence>
<dbReference type="InterPro" id="IPR031325">
    <property type="entry name" value="RHS_repeat"/>
</dbReference>
<dbReference type="Pfam" id="PF25023">
    <property type="entry name" value="TEN_YD-shell"/>
    <property type="match status" value="4"/>
</dbReference>
<evidence type="ECO:0000313" key="5">
    <source>
        <dbReference type="EMBL" id="MBL7525226.1"/>
    </source>
</evidence>
<dbReference type="PANTHER" id="PTHR32305">
    <property type="match status" value="1"/>
</dbReference>
<evidence type="ECO:0000259" key="4">
    <source>
        <dbReference type="PROSITE" id="PS51782"/>
    </source>
</evidence>
<dbReference type="EMBL" id="JADWVN010000004">
    <property type="protein sequence ID" value="MBL7525226.1"/>
    <property type="molecule type" value="Genomic_DNA"/>
</dbReference>
<dbReference type="InterPro" id="IPR023346">
    <property type="entry name" value="Lysozyme-like_dom_sf"/>
</dbReference>
<dbReference type="Pfam" id="PF01476">
    <property type="entry name" value="LysM"/>
    <property type="match status" value="1"/>
</dbReference>
<evidence type="ECO:0000256" key="3">
    <source>
        <dbReference type="SAM" id="Phobius"/>
    </source>
</evidence>
<keyword evidence="1" id="KW-0677">Repeat</keyword>
<keyword evidence="3" id="KW-0472">Membrane</keyword>
<keyword evidence="3" id="KW-1133">Transmembrane helix</keyword>
<name>A0ABS1W782_9GAMM</name>